<organism evidence="1 2">
    <name type="scientific">Sphingobium subterraneum</name>
    <dbReference type="NCBI Taxonomy" id="627688"/>
    <lineage>
        <taxon>Bacteria</taxon>
        <taxon>Pseudomonadati</taxon>
        <taxon>Pseudomonadota</taxon>
        <taxon>Alphaproteobacteria</taxon>
        <taxon>Sphingomonadales</taxon>
        <taxon>Sphingomonadaceae</taxon>
        <taxon>Sphingobium</taxon>
    </lineage>
</organism>
<name>A0A841J5R9_9SPHN</name>
<dbReference type="Pfam" id="PF19135">
    <property type="entry name" value="DUF5818"/>
    <property type="match status" value="1"/>
</dbReference>
<reference evidence="1 2" key="1">
    <citation type="submission" date="2020-08" db="EMBL/GenBank/DDBJ databases">
        <title>Genomic Encyclopedia of Type Strains, Phase IV (KMG-IV): sequencing the most valuable type-strain genomes for metagenomic binning, comparative biology and taxonomic classification.</title>
        <authorList>
            <person name="Goeker M."/>
        </authorList>
    </citation>
    <scope>NUCLEOTIDE SEQUENCE [LARGE SCALE GENOMIC DNA]</scope>
    <source>
        <strain evidence="1 2">DSM 102255</strain>
    </source>
</reference>
<keyword evidence="2" id="KW-1185">Reference proteome</keyword>
<evidence type="ECO:0000313" key="2">
    <source>
        <dbReference type="Proteomes" id="UP000552700"/>
    </source>
</evidence>
<dbReference type="InterPro" id="IPR043856">
    <property type="entry name" value="DUF5818"/>
</dbReference>
<accession>A0A841J5R9</accession>
<dbReference type="AlphaFoldDB" id="A0A841J5R9"/>
<sequence length="67" mass="7347">MTQGPQTEQRSGLLVRDAGGFALRCDSGAIIRLLLHRVPVDLVEKRVKVTGVWISDDLIEVEGVMSD</sequence>
<proteinExistence type="predicted"/>
<dbReference type="Proteomes" id="UP000552700">
    <property type="component" value="Unassembled WGS sequence"/>
</dbReference>
<protein>
    <submittedName>
        <fullName evidence="1">Uncharacterized protein</fullName>
    </submittedName>
</protein>
<dbReference type="RefSeq" id="WP_184081163.1">
    <property type="nucleotide sequence ID" value="NZ_JACIJP010000004.1"/>
</dbReference>
<evidence type="ECO:0000313" key="1">
    <source>
        <dbReference type="EMBL" id="MBB6124866.1"/>
    </source>
</evidence>
<dbReference type="EMBL" id="JACIJP010000004">
    <property type="protein sequence ID" value="MBB6124866.1"/>
    <property type="molecule type" value="Genomic_DNA"/>
</dbReference>
<gene>
    <name evidence="1" type="ORF">FHS92_002619</name>
</gene>
<comment type="caution">
    <text evidence="1">The sequence shown here is derived from an EMBL/GenBank/DDBJ whole genome shotgun (WGS) entry which is preliminary data.</text>
</comment>